<organism evidence="3 4">
    <name type="scientific">Pediococcus acidilactici</name>
    <dbReference type="NCBI Taxonomy" id="1254"/>
    <lineage>
        <taxon>Bacteria</taxon>
        <taxon>Bacillati</taxon>
        <taxon>Bacillota</taxon>
        <taxon>Bacilli</taxon>
        <taxon>Lactobacillales</taxon>
        <taxon>Lactobacillaceae</taxon>
        <taxon>Pediococcus</taxon>
        <taxon>Pediococcus acidilactici group</taxon>
    </lineage>
</organism>
<sequence>MKAEIISVGTEILLGEITDTNAVYLSQQLAQLGIDVYHQATVGDNSTTMKETLEIASKRSDLVITIGGLGPTEDDITKPTLAAFLGEELVVDDRALEKVHEHFTKQGRPITPNNERQALLLKGSRPVQNPNGLAIGLFATTPTTDYLVLPGPPSEFKPMVNQEVLPLLKERYSLDKTIQSKTLHFVGVGEADLATRVDDVIRRQSNPTIALYFKPTDVTIRLTAKADSKDEAEQMLEKTKAEVLARAGDYYYAEGEQVAFSDFVVQELIKRKLTLTAAESLTGGAFQNQLVETAGTSAVFSGGFVTYSDEVKTSLLGVRPETIAQYTVVSRPVAEEMARGAQKQLGTDLAISFTGVAGPEGLEGHAPGDVWIGLALPDGSTVAKGFHFSGNREKIRHLAVMNGFRMIWEQVVK</sequence>
<evidence type="ECO:0000313" key="4">
    <source>
        <dbReference type="Proteomes" id="UP001280897"/>
    </source>
</evidence>
<evidence type="ECO:0000313" key="3">
    <source>
        <dbReference type="EMBL" id="MDV2621436.1"/>
    </source>
</evidence>
<proteinExistence type="inferred from homology"/>
<dbReference type="NCBIfam" id="NF001813">
    <property type="entry name" value="PRK00549.1"/>
    <property type="match status" value="1"/>
</dbReference>
<dbReference type="Gene3D" id="3.30.70.2860">
    <property type="match status" value="1"/>
</dbReference>
<dbReference type="NCBIfam" id="TIGR00199">
    <property type="entry name" value="PncC_domain"/>
    <property type="match status" value="1"/>
</dbReference>
<dbReference type="RefSeq" id="WP_008841152.1">
    <property type="nucleotide sequence ID" value="NZ_CAKMBA010000004.1"/>
</dbReference>
<dbReference type="KEGG" id="paci:A4V11_03320"/>
<dbReference type="Pfam" id="PF00994">
    <property type="entry name" value="MoCF_biosynth"/>
    <property type="match status" value="1"/>
</dbReference>
<dbReference type="Pfam" id="PF02464">
    <property type="entry name" value="CinA"/>
    <property type="match status" value="1"/>
</dbReference>
<dbReference type="NCBIfam" id="TIGR00177">
    <property type="entry name" value="molyb_syn"/>
    <property type="match status" value="1"/>
</dbReference>
<dbReference type="Pfam" id="PF18146">
    <property type="entry name" value="CinA_KH"/>
    <property type="match status" value="1"/>
</dbReference>
<comment type="similarity">
    <text evidence="1">Belongs to the CinA family.</text>
</comment>
<dbReference type="SMART" id="SM00852">
    <property type="entry name" value="MoCF_biosynth"/>
    <property type="match status" value="1"/>
</dbReference>
<evidence type="ECO:0000256" key="1">
    <source>
        <dbReference type="HAMAP-Rule" id="MF_00226"/>
    </source>
</evidence>
<dbReference type="SUPFAM" id="SSF142433">
    <property type="entry name" value="CinA-like"/>
    <property type="match status" value="1"/>
</dbReference>
<dbReference type="InterPro" id="IPR050101">
    <property type="entry name" value="CinA"/>
</dbReference>
<dbReference type="Gene3D" id="3.40.980.10">
    <property type="entry name" value="MoaB/Mog-like domain"/>
    <property type="match status" value="1"/>
</dbReference>
<dbReference type="PANTHER" id="PTHR13939">
    <property type="entry name" value="NICOTINAMIDE-NUCLEOTIDE AMIDOHYDROLASE PNCC"/>
    <property type="match status" value="1"/>
</dbReference>
<dbReference type="InterPro" id="IPR036425">
    <property type="entry name" value="MoaB/Mog-like_dom_sf"/>
</dbReference>
<dbReference type="AlphaFoldDB" id="A0AAW8YI21"/>
<dbReference type="Gene3D" id="3.90.950.20">
    <property type="entry name" value="CinA-like"/>
    <property type="match status" value="1"/>
</dbReference>
<dbReference type="SUPFAM" id="SSF53218">
    <property type="entry name" value="Molybdenum cofactor biosynthesis proteins"/>
    <property type="match status" value="1"/>
</dbReference>
<accession>A0AAW8YI21</accession>
<dbReference type="InterPro" id="IPR001453">
    <property type="entry name" value="MoaB/Mog_dom"/>
</dbReference>
<dbReference type="HAMAP" id="MF_00226_B">
    <property type="entry name" value="CinA_B"/>
    <property type="match status" value="1"/>
</dbReference>
<dbReference type="PANTHER" id="PTHR13939:SF0">
    <property type="entry name" value="NMN AMIDOHYDROLASE-LIKE PROTEIN YFAY"/>
    <property type="match status" value="1"/>
</dbReference>
<dbReference type="CDD" id="cd00885">
    <property type="entry name" value="cinA"/>
    <property type="match status" value="1"/>
</dbReference>
<dbReference type="EMBL" id="JAWJAV010000004">
    <property type="protein sequence ID" value="MDV2621436.1"/>
    <property type="molecule type" value="Genomic_DNA"/>
</dbReference>
<dbReference type="Proteomes" id="UP001280897">
    <property type="component" value="Unassembled WGS sequence"/>
</dbReference>
<reference evidence="3" key="2">
    <citation type="submission" date="2023-10" db="EMBL/GenBank/DDBJ databases">
        <authorList>
            <person name="Khurajog B."/>
        </authorList>
    </citation>
    <scope>NUCLEOTIDE SEQUENCE</scope>
    <source>
        <strain evidence="3">BF9</strain>
    </source>
</reference>
<dbReference type="GeneID" id="57366224"/>
<dbReference type="InterPro" id="IPR008136">
    <property type="entry name" value="CinA_C"/>
</dbReference>
<dbReference type="InterPro" id="IPR041424">
    <property type="entry name" value="CinA_KH"/>
</dbReference>
<dbReference type="InterPro" id="IPR008135">
    <property type="entry name" value="Competence-induced_CinA"/>
</dbReference>
<gene>
    <name evidence="1" type="primary">cinA</name>
    <name evidence="3" type="ORF">R0G89_06770</name>
</gene>
<comment type="caution">
    <text evidence="3">The sequence shown here is derived from an EMBL/GenBank/DDBJ whole genome shotgun (WGS) entry which is preliminary data.</text>
</comment>
<reference evidence="3" key="1">
    <citation type="journal article" date="2023" name="PeerJ">
        <title>Selection and evaluation of lactic acid bacteria from chicken feces in Thailand as potential probiotics.</title>
        <authorList>
            <person name="Khurajog B."/>
            <person name="Disastra Y."/>
            <person name="Lawwyne L.D."/>
            <person name="Sirichokchatchawan W."/>
            <person name="Niyomtham W."/>
            <person name="Yindee J."/>
            <person name="Hampson D.J."/>
            <person name="Prapasarakul N."/>
        </authorList>
    </citation>
    <scope>NUCLEOTIDE SEQUENCE</scope>
    <source>
        <strain evidence="3">BF9</strain>
    </source>
</reference>
<dbReference type="PIRSF" id="PIRSF006728">
    <property type="entry name" value="CinA"/>
    <property type="match status" value="1"/>
</dbReference>
<dbReference type="NCBIfam" id="TIGR00200">
    <property type="entry name" value="cinA_nterm"/>
    <property type="match status" value="1"/>
</dbReference>
<dbReference type="InterPro" id="IPR036653">
    <property type="entry name" value="CinA-like_C"/>
</dbReference>
<name>A0AAW8YI21_PEDAC</name>
<feature type="domain" description="MoaB/Mog" evidence="2">
    <location>
        <begin position="4"/>
        <end position="171"/>
    </location>
</feature>
<protein>
    <recommendedName>
        <fullName evidence="1">Putative competence-damage inducible protein</fullName>
    </recommendedName>
</protein>
<evidence type="ECO:0000259" key="2">
    <source>
        <dbReference type="SMART" id="SM00852"/>
    </source>
</evidence>